<feature type="transmembrane region" description="Helical" evidence="2">
    <location>
        <begin position="1481"/>
        <end position="1507"/>
    </location>
</feature>
<proteinExistence type="predicted"/>
<dbReference type="PROSITE" id="PS50004">
    <property type="entry name" value="C2"/>
    <property type="match status" value="4"/>
</dbReference>
<dbReference type="Pfam" id="PF00168">
    <property type="entry name" value="C2"/>
    <property type="match status" value="5"/>
</dbReference>
<dbReference type="PANTHER" id="PTHR47800:SF5">
    <property type="entry name" value="FER-1-LIKE PROTEIN 6"/>
    <property type="match status" value="1"/>
</dbReference>
<gene>
    <name evidence="4" type="ORF">Ctob_008832</name>
</gene>
<protein>
    <submittedName>
        <fullName evidence="4">Multiple c2 and transmembrane domain-containing protein 1-like protein</fullName>
    </submittedName>
</protein>
<keyword evidence="5" id="KW-1185">Reference proteome</keyword>
<dbReference type="Gene3D" id="2.60.40.150">
    <property type="entry name" value="C2 domain"/>
    <property type="match status" value="4"/>
</dbReference>
<organism evidence="4 5">
    <name type="scientific">Chrysochromulina tobinii</name>
    <dbReference type="NCBI Taxonomy" id="1460289"/>
    <lineage>
        <taxon>Eukaryota</taxon>
        <taxon>Haptista</taxon>
        <taxon>Haptophyta</taxon>
        <taxon>Prymnesiophyceae</taxon>
        <taxon>Prymnesiales</taxon>
        <taxon>Chrysochromulinaceae</taxon>
        <taxon>Chrysochromulina</taxon>
    </lineage>
</organism>
<dbReference type="InterPro" id="IPR000008">
    <property type="entry name" value="C2_dom"/>
</dbReference>
<reference evidence="5" key="1">
    <citation type="journal article" date="2015" name="PLoS Genet.">
        <title>Genome Sequence and Transcriptome Analyses of Chrysochromulina tobin: Metabolic Tools for Enhanced Algal Fitness in the Prominent Order Prymnesiales (Haptophyceae).</title>
        <authorList>
            <person name="Hovde B.T."/>
            <person name="Deodato C.R."/>
            <person name="Hunsperger H.M."/>
            <person name="Ryken S.A."/>
            <person name="Yost W."/>
            <person name="Jha R.K."/>
            <person name="Patterson J."/>
            <person name="Monnat R.J. Jr."/>
            <person name="Barlow S.B."/>
            <person name="Starkenburg S.R."/>
            <person name="Cattolico R.A."/>
        </authorList>
    </citation>
    <scope>NUCLEOTIDE SEQUENCE</scope>
    <source>
        <strain evidence="5">CCMP291</strain>
    </source>
</reference>
<evidence type="ECO:0000313" key="4">
    <source>
        <dbReference type="EMBL" id="KOO31502.1"/>
    </source>
</evidence>
<dbReference type="EMBL" id="JWZX01002000">
    <property type="protein sequence ID" value="KOO31502.1"/>
    <property type="molecule type" value="Genomic_DNA"/>
</dbReference>
<feature type="region of interest" description="Disordered" evidence="1">
    <location>
        <begin position="1"/>
        <end position="76"/>
    </location>
</feature>
<feature type="domain" description="C2" evidence="3">
    <location>
        <begin position="496"/>
        <end position="622"/>
    </location>
</feature>
<keyword evidence="2 4" id="KW-0812">Transmembrane</keyword>
<dbReference type="SMART" id="SM00239">
    <property type="entry name" value="C2"/>
    <property type="match status" value="4"/>
</dbReference>
<evidence type="ECO:0000256" key="1">
    <source>
        <dbReference type="SAM" id="MobiDB-lite"/>
    </source>
</evidence>
<dbReference type="Proteomes" id="UP000037460">
    <property type="component" value="Unassembled WGS sequence"/>
</dbReference>
<dbReference type="InterPro" id="IPR035892">
    <property type="entry name" value="C2_domain_sf"/>
</dbReference>
<feature type="compositionally biased region" description="Polar residues" evidence="1">
    <location>
        <begin position="1"/>
        <end position="19"/>
    </location>
</feature>
<feature type="transmembrane region" description="Helical" evidence="2">
    <location>
        <begin position="1323"/>
        <end position="1344"/>
    </location>
</feature>
<feature type="domain" description="C2" evidence="3">
    <location>
        <begin position="676"/>
        <end position="968"/>
    </location>
</feature>
<name>A0A0M0JYX4_9EUKA</name>
<dbReference type="CDD" id="cd00030">
    <property type="entry name" value="C2"/>
    <property type="match status" value="3"/>
</dbReference>
<keyword evidence="2" id="KW-0472">Membrane</keyword>
<feature type="domain" description="C2" evidence="3">
    <location>
        <begin position="347"/>
        <end position="464"/>
    </location>
</feature>
<dbReference type="SUPFAM" id="SSF49562">
    <property type="entry name" value="C2 domain (Calcium/lipid-binding domain, CaLB)"/>
    <property type="match status" value="5"/>
</dbReference>
<feature type="compositionally biased region" description="Low complexity" evidence="1">
    <location>
        <begin position="32"/>
        <end position="54"/>
    </location>
</feature>
<evidence type="ECO:0000259" key="3">
    <source>
        <dbReference type="PROSITE" id="PS50004"/>
    </source>
</evidence>
<evidence type="ECO:0000313" key="5">
    <source>
        <dbReference type="Proteomes" id="UP000037460"/>
    </source>
</evidence>
<feature type="transmembrane region" description="Helical" evidence="2">
    <location>
        <begin position="1558"/>
        <end position="1577"/>
    </location>
</feature>
<dbReference type="OrthoDB" id="270970at2759"/>
<keyword evidence="2" id="KW-1133">Transmembrane helix</keyword>
<feature type="compositionally biased region" description="Low complexity" evidence="1">
    <location>
        <begin position="232"/>
        <end position="246"/>
    </location>
</feature>
<sequence>MTTSGTRSQPMKTVYSARNSIFRALSPRRSRSPSPGASKSAPPTPRGQSGVSQTSGGGGSSKSKPMPAASPAATPNEESNEVITCLGAIPVGGSCSSVTLLKTSGVFDSVRESAAAAAASIQGPRAIAAMAKRSLLTKMQKLVAKKLESTYGQMKLTSITPDRRMPHLLRVTIHEVADTVWEDVQDEAMRMFEKMMRSETEEIDDDAEDRPHRNPVSSLPSPPSSPPEDSSDAASMQTPKPKVQLPPGRPPQPRPPLALPGHVSMHVLTTAPQPRPAPLPLPPPEVQEVPVLPEVEMALHAKGRNGLACMQDMPEVETASQAPDGRPMVRQGSVREEVQNFAAGTMPLASVAGAMHRSLGHDRGTMRIVLVSARGLKAADSNGLSDPYCMLSMGRHRKTSTTIKKTLNPKWNEEFQFKGEIAKLGSKLLLRMYDYDLVGFDDALGNAEVDLQQCYNKPYETHVFDAIALTGARIKGEDTATGTVQLKALWMPLEQIREGLDLELGEDVTREANWGTMRVALRRATGLKAADSNGFSDPYVYLSIPALEGSKPQRSKTIKKSLDPVWNAEFEFTGPKRLMGRLLIDVWDEDWGGSHDKLGSASLDLAVLGVLEDGSPLIEHTVALNTQGEVHLGFDWNSYAEDREKIASAEELLDRSVPLFMQRFDADEEAEPLEYKARQLLPWTHWTRSLTQVTMRLTIKAGYDLLAADRGGTSDPYVIWHLGAESGKARDVSSKPIRLECFDHDLLSSDDSLGTTVLPPEAIRAVLIQTLKGEEPDEGRLFWLPLNGKGYLGIVLKVIVRGQPTLGQLASGHELVHPALSAALKARYNLTRWCFGGEDEISISATELHALNKQLPHPPLITAESYLRAGELTFRPVPPLEATSKTIRKTLNPVWEETFWFRAYVHDFTSAPLECEVLDKDEGPVAHLPNLGRPLLSESSSKDDPIGFAEVSQRQMYALFADAMPDAIPAAQDGGSASSVGADTESGRDFALQLTTRGMLHLNVAVVEVTPPSYTMLLRRLLLLPLVRLYAAMAQLSHLALVMQREYTTVTIKVTLHRATNLKAADVSFLGRRSSSDPYVSIELAGQVLQSSQKTADLNPIWDGEEFVFVKTLGELEKDEDGILNIEVFDYDQFGDDDLLGMNGLYIEEHLLANAGRGPHRYLLPLNTQGSIELSVDVSSKAEPHFFEMLLLLLKPSLYYVRASVLYYRFPYDLPIWSKIRDPWYYIFYFLGANPDIFVRGGFFTIYLLCIASDLEEFQVMRFILGMKGMQFVSGVIKSAILCYEFWECSVGSTEPLGCQAKGPGVGGASVRKMVAIMLWMQALLWIAFLLLPLLWIAFLLLPFTGKLNPRSGKINYTRSRRKWADAWQFAEELELQRYKTKLRRAARRATRHDKVQYQRLKVEEHAELAVEKLGTGYVQQMDEKARGAHEKKLLELRRRCAERYDQTTLVGWLQARLALCHKYFDAVTFPMRCAEKQNRLVVLLHWDTFAFALCVLIFLILSVWSYWAREEIAAEADGRILKGQPLLHTLLVIGDMMSIFSDSFWDDWHTQITFQIVKVIFSLSAVPFFLFTIGPLSKLFSHTDATAYMPDGRLTVPDPNGLSAYLRWIREDVLGPHSAHAEELETRFSQKEVLNLRRAVKNAERTLKEAWRKPASAIRVTRNSKLALDKMLLKLVSKERASKALYTHCFPDRVLLDEYEKNKILRIQEQKNKE</sequence>
<dbReference type="GO" id="GO:0010628">
    <property type="term" value="P:positive regulation of gene expression"/>
    <property type="evidence" value="ECO:0007669"/>
    <property type="project" value="TreeGrafter"/>
</dbReference>
<feature type="compositionally biased region" description="Pro residues" evidence="1">
    <location>
        <begin position="247"/>
        <end position="258"/>
    </location>
</feature>
<feature type="region of interest" description="Disordered" evidence="1">
    <location>
        <begin position="198"/>
        <end position="260"/>
    </location>
</feature>
<evidence type="ECO:0000256" key="2">
    <source>
        <dbReference type="SAM" id="Phobius"/>
    </source>
</evidence>
<accession>A0A0M0JYX4</accession>
<feature type="domain" description="C2" evidence="3">
    <location>
        <begin position="1033"/>
        <end position="1162"/>
    </location>
</feature>
<feature type="compositionally biased region" description="Low complexity" evidence="1">
    <location>
        <begin position="61"/>
        <end position="75"/>
    </location>
</feature>
<comment type="caution">
    <text evidence="4">The sequence shown here is derived from an EMBL/GenBank/DDBJ whole genome shotgun (WGS) entry which is preliminary data.</text>
</comment>
<dbReference type="PRINTS" id="PR00360">
    <property type="entry name" value="C2DOMAIN"/>
</dbReference>
<dbReference type="PANTHER" id="PTHR47800">
    <property type="entry name" value="C2 DOMAIN-CONTAINING PROTEIN"/>
    <property type="match status" value="1"/>
</dbReference>